<dbReference type="EMBL" id="WIOL01000006">
    <property type="protein sequence ID" value="MQT18323.1"/>
    <property type="molecule type" value="Genomic_DNA"/>
</dbReference>
<dbReference type="InterPro" id="IPR024079">
    <property type="entry name" value="MetalloPept_cat_dom_sf"/>
</dbReference>
<sequence length="404" mass="42187">MRAALLAAVATTPAFGQALGHVHTAVCNHQWEDNQGAYDAGGLTFTTGSTAGGGGLTFVLNDLGGVGIGTDARAGFEAAGALFSGLFRDNITIRLDVRFSALGPGILGSTGSTTNTVGYNNVQTALVSDSKTFFDNIAVGTLGAAPISFVTNEPPAAGAIDSRLRFFDNNNTFDNNNLNVNTAQMKAMGLTPTYAANNPGQRDGSVSFSSAFTWDFDPTDGITPGSFDFVGVAAHEIGHALGFRSGVDLADVNALPGVALPGARGLNNIAWGTVHDLFRYGDFEGDFVRDWSIGGGPCYTINGTSCLAPLSTGRLNGDLRQASHWKDDQLLNIAPPLGLMDPTATGPNGTRPLQLFTKFDLIAFDAMGYDLASAVPEPQNWAMLIAGFGLIGALARRERRSVTV</sequence>
<evidence type="ECO:0000313" key="1">
    <source>
        <dbReference type="EMBL" id="MQT18323.1"/>
    </source>
</evidence>
<proteinExistence type="predicted"/>
<dbReference type="OrthoDB" id="8198236at2"/>
<reference evidence="1 2" key="1">
    <citation type="submission" date="2019-09" db="EMBL/GenBank/DDBJ databases">
        <title>Polymorphobacter sp. isolated from a lake in China.</title>
        <authorList>
            <person name="Liu Z."/>
        </authorList>
    </citation>
    <scope>NUCLEOTIDE SEQUENCE [LARGE SCALE GENOMIC DNA]</scope>
    <source>
        <strain evidence="1 2">D40P</strain>
    </source>
</reference>
<dbReference type="AlphaFoldDB" id="A0A7C9KN57"/>
<dbReference type="Proteomes" id="UP000481327">
    <property type="component" value="Unassembled WGS sequence"/>
</dbReference>
<keyword evidence="2" id="KW-1185">Reference proteome</keyword>
<comment type="caution">
    <text evidence="1">The sequence shown here is derived from an EMBL/GenBank/DDBJ whole genome shotgun (WGS) entry which is preliminary data.</text>
</comment>
<dbReference type="NCBIfam" id="NF035944">
    <property type="entry name" value="PEPxxWA-CTERM"/>
    <property type="match status" value="1"/>
</dbReference>
<name>A0A7C9KN57_9SPHN</name>
<dbReference type="NCBIfam" id="NF038122">
    <property type="entry name" value="metallo_LGF"/>
    <property type="match status" value="1"/>
</dbReference>
<dbReference type="Gene3D" id="3.40.390.10">
    <property type="entry name" value="Collagenase (Catalytic Domain)"/>
    <property type="match status" value="1"/>
</dbReference>
<organism evidence="1 2">
    <name type="scientific">Sandarakinorhabdus fusca</name>
    <dbReference type="NCBI Taxonomy" id="1439888"/>
    <lineage>
        <taxon>Bacteria</taxon>
        <taxon>Pseudomonadati</taxon>
        <taxon>Pseudomonadota</taxon>
        <taxon>Alphaproteobacteria</taxon>
        <taxon>Sphingomonadales</taxon>
        <taxon>Sphingosinicellaceae</taxon>
        <taxon>Sandarakinorhabdus</taxon>
    </lineage>
</organism>
<protein>
    <submittedName>
        <fullName evidence="1">PEPxxWA-CTERM sorting domain-containing protein</fullName>
    </submittedName>
</protein>
<dbReference type="SUPFAM" id="SSF55486">
    <property type="entry name" value="Metalloproteases ('zincins'), catalytic domain"/>
    <property type="match status" value="1"/>
</dbReference>
<dbReference type="GO" id="GO:0008237">
    <property type="term" value="F:metallopeptidase activity"/>
    <property type="evidence" value="ECO:0007669"/>
    <property type="project" value="InterPro"/>
</dbReference>
<gene>
    <name evidence="1" type="ORF">F3168_13790</name>
</gene>
<evidence type="ECO:0000313" key="2">
    <source>
        <dbReference type="Proteomes" id="UP000481327"/>
    </source>
</evidence>
<accession>A0A7C9KN57</accession>